<evidence type="ECO:0000313" key="4">
    <source>
        <dbReference type="Proteomes" id="UP000243297"/>
    </source>
</evidence>
<protein>
    <submittedName>
        <fullName evidence="3">Peptidase_C39 like family protein</fullName>
    </submittedName>
</protein>
<dbReference type="Gene3D" id="3.90.70.10">
    <property type="entry name" value="Cysteine proteinases"/>
    <property type="match status" value="1"/>
</dbReference>
<dbReference type="Proteomes" id="UP000243297">
    <property type="component" value="Unassembled WGS sequence"/>
</dbReference>
<dbReference type="OrthoDB" id="1655016at2"/>
<dbReference type="AlphaFoldDB" id="A0A1T4PMK1"/>
<dbReference type="RefSeq" id="WP_078712486.1">
    <property type="nucleotide sequence ID" value="NZ_FUWY01000006.1"/>
</dbReference>
<evidence type="ECO:0000259" key="2">
    <source>
        <dbReference type="Pfam" id="PF13529"/>
    </source>
</evidence>
<feature type="signal peptide" evidence="1">
    <location>
        <begin position="1"/>
        <end position="24"/>
    </location>
</feature>
<evidence type="ECO:0000256" key="1">
    <source>
        <dbReference type="SAM" id="SignalP"/>
    </source>
</evidence>
<reference evidence="4" key="1">
    <citation type="submission" date="2017-02" db="EMBL/GenBank/DDBJ databases">
        <authorList>
            <person name="Varghese N."/>
            <person name="Submissions S."/>
        </authorList>
    </citation>
    <scope>NUCLEOTIDE SEQUENCE [LARGE SCALE GENOMIC DNA]</scope>
    <source>
        <strain evidence="4">ATCC 25662</strain>
    </source>
</reference>
<organism evidence="3 4">
    <name type="scientific">Anaerorhabdus furcosa</name>
    <dbReference type="NCBI Taxonomy" id="118967"/>
    <lineage>
        <taxon>Bacteria</taxon>
        <taxon>Bacillati</taxon>
        <taxon>Bacillota</taxon>
        <taxon>Erysipelotrichia</taxon>
        <taxon>Erysipelotrichales</taxon>
        <taxon>Erysipelotrichaceae</taxon>
        <taxon>Anaerorhabdus</taxon>
    </lineage>
</organism>
<dbReference type="EMBL" id="FUWY01000006">
    <property type="protein sequence ID" value="SJZ92138.1"/>
    <property type="molecule type" value="Genomic_DNA"/>
</dbReference>
<feature type="chain" id="PRO_5012594543" evidence="1">
    <location>
        <begin position="25"/>
        <end position="241"/>
    </location>
</feature>
<sequence>MKKNIKYFVAVLGSFLVLITNVRAYEGPQGDDGSFDKDYYYSQEQVEARSELQSKVYNKPSTRSGSSRNLSVNGFEQETKYYCGPASVQIIMNYKRGIKPSQSSIASSMGTTTSGTNQDRMVTYLNKSENLGGNSYVKVSTGQIALSKGISYSIDSNYPVILNVQPETLPGYAGYTSSGHYIVGTGYSFGWSTGSSSETVTYFDPFRTANNPSSFGSKTVQYSTMLSAVNKKAGLYSMYGR</sequence>
<accession>A0A1T4PMK1</accession>
<keyword evidence="1" id="KW-0732">Signal</keyword>
<dbReference type="Pfam" id="PF13529">
    <property type="entry name" value="Peptidase_C39_2"/>
    <property type="match status" value="1"/>
</dbReference>
<evidence type="ECO:0000313" key="3">
    <source>
        <dbReference type="EMBL" id="SJZ92138.1"/>
    </source>
</evidence>
<feature type="domain" description="Peptidase C39-like" evidence="2">
    <location>
        <begin position="71"/>
        <end position="205"/>
    </location>
</feature>
<name>A0A1T4PMK1_9FIRM</name>
<proteinExistence type="predicted"/>
<dbReference type="STRING" id="118967.SAMN02745191_2089"/>
<dbReference type="InterPro" id="IPR039564">
    <property type="entry name" value="Peptidase_C39-like"/>
</dbReference>
<gene>
    <name evidence="3" type="ORF">SAMN02745191_2089</name>
</gene>
<keyword evidence="4" id="KW-1185">Reference proteome</keyword>